<protein>
    <submittedName>
        <fullName evidence="9">Exosortase family protein XrtF</fullName>
    </submittedName>
</protein>
<evidence type="ECO:0000313" key="9">
    <source>
        <dbReference type="EMBL" id="MDT0689411.1"/>
    </source>
</evidence>
<keyword evidence="2" id="KW-1003">Cell membrane</keyword>
<keyword evidence="5" id="KW-0378">Hydrolase</keyword>
<keyword evidence="7 8" id="KW-0472">Membrane</keyword>
<proteinExistence type="predicted"/>
<feature type="transmembrane region" description="Helical" evidence="8">
    <location>
        <begin position="123"/>
        <end position="149"/>
    </location>
</feature>
<dbReference type="EMBL" id="JAVRHM010000005">
    <property type="protein sequence ID" value="MDT0689411.1"/>
    <property type="molecule type" value="Genomic_DNA"/>
</dbReference>
<evidence type="ECO:0000256" key="7">
    <source>
        <dbReference type="ARBA" id="ARBA00023136"/>
    </source>
</evidence>
<evidence type="ECO:0000256" key="1">
    <source>
        <dbReference type="ARBA" id="ARBA00004651"/>
    </source>
</evidence>
<dbReference type="InterPro" id="IPR026323">
    <property type="entry name" value="Exosortase-related_prot_XrtF"/>
</dbReference>
<evidence type="ECO:0000256" key="8">
    <source>
        <dbReference type="SAM" id="Phobius"/>
    </source>
</evidence>
<organism evidence="9 10">
    <name type="scientific">Autumnicola patrickiae</name>
    <dbReference type="NCBI Taxonomy" id="3075591"/>
    <lineage>
        <taxon>Bacteria</taxon>
        <taxon>Pseudomonadati</taxon>
        <taxon>Bacteroidota</taxon>
        <taxon>Flavobacteriia</taxon>
        <taxon>Flavobacteriales</taxon>
        <taxon>Flavobacteriaceae</taxon>
        <taxon>Autumnicola</taxon>
    </lineage>
</organism>
<name>A0ABU3E0A2_9FLAO</name>
<evidence type="ECO:0000256" key="6">
    <source>
        <dbReference type="ARBA" id="ARBA00022989"/>
    </source>
</evidence>
<keyword evidence="4 8" id="KW-0812">Transmembrane</keyword>
<dbReference type="InterPro" id="IPR026392">
    <property type="entry name" value="Exo/Archaeosortase_dom"/>
</dbReference>
<dbReference type="NCBIfam" id="TIGR04128">
    <property type="entry name" value="exoso_Fjoh_1448"/>
    <property type="match status" value="1"/>
</dbReference>
<keyword evidence="10" id="KW-1185">Reference proteome</keyword>
<dbReference type="NCBIfam" id="TIGR04178">
    <property type="entry name" value="exo_archaeo"/>
    <property type="match status" value="1"/>
</dbReference>
<feature type="transmembrane region" description="Helical" evidence="8">
    <location>
        <begin position="21"/>
        <end position="42"/>
    </location>
</feature>
<feature type="transmembrane region" description="Helical" evidence="8">
    <location>
        <begin position="91"/>
        <end position="116"/>
    </location>
</feature>
<reference evidence="9 10" key="1">
    <citation type="submission" date="2023-09" db="EMBL/GenBank/DDBJ databases">
        <authorList>
            <person name="Rey-Velasco X."/>
        </authorList>
    </citation>
    <scope>NUCLEOTIDE SEQUENCE [LARGE SCALE GENOMIC DNA]</scope>
    <source>
        <strain evidence="9 10">F188</strain>
    </source>
</reference>
<keyword evidence="6 8" id="KW-1133">Transmembrane helix</keyword>
<comment type="caution">
    <text evidence="9">The sequence shown here is derived from an EMBL/GenBank/DDBJ whole genome shotgun (WGS) entry which is preliminary data.</text>
</comment>
<comment type="subcellular location">
    <subcellularLocation>
        <location evidence="1">Cell membrane</location>
        <topology evidence="1">Multi-pass membrane protein</topology>
    </subcellularLocation>
</comment>
<evidence type="ECO:0000313" key="10">
    <source>
        <dbReference type="Proteomes" id="UP001261624"/>
    </source>
</evidence>
<gene>
    <name evidence="9" type="primary">xrtF</name>
    <name evidence="9" type="ORF">RM549_06415</name>
</gene>
<accession>A0ABU3E0A2</accession>
<sequence length="188" mass="21769">MLKPITYLLQLFRKYSSVLRFIFMFLGSYFVFSMFYNAYLIFFKSDFYFPDYLTHLVGVQSESLINSFGYSATVLPHQTEPSMKLFVNEVYLARIVEGCNSVSIIILFTAFILSFFGKLKATLLYILAGSAIIYAMNIIRIAILAVGLYEYPQYSSILHSVVFPLIIYGTVFILWVLWVQIFSKSFQK</sequence>
<evidence type="ECO:0000256" key="2">
    <source>
        <dbReference type="ARBA" id="ARBA00022475"/>
    </source>
</evidence>
<feature type="transmembrane region" description="Helical" evidence="8">
    <location>
        <begin position="161"/>
        <end position="182"/>
    </location>
</feature>
<dbReference type="Proteomes" id="UP001261624">
    <property type="component" value="Unassembled WGS sequence"/>
</dbReference>
<keyword evidence="3" id="KW-0645">Protease</keyword>
<evidence type="ECO:0000256" key="3">
    <source>
        <dbReference type="ARBA" id="ARBA00022670"/>
    </source>
</evidence>
<evidence type="ECO:0000256" key="4">
    <source>
        <dbReference type="ARBA" id="ARBA00022692"/>
    </source>
</evidence>
<evidence type="ECO:0000256" key="5">
    <source>
        <dbReference type="ARBA" id="ARBA00022801"/>
    </source>
</evidence>